<keyword evidence="3" id="KW-1185">Reference proteome</keyword>
<gene>
    <name evidence="2" type="ORF">RhiirA4_479179</name>
</gene>
<organism evidence="2 3">
    <name type="scientific">Rhizophagus irregularis</name>
    <dbReference type="NCBI Taxonomy" id="588596"/>
    <lineage>
        <taxon>Eukaryota</taxon>
        <taxon>Fungi</taxon>
        <taxon>Fungi incertae sedis</taxon>
        <taxon>Mucoromycota</taxon>
        <taxon>Glomeromycotina</taxon>
        <taxon>Glomeromycetes</taxon>
        <taxon>Glomerales</taxon>
        <taxon>Glomeraceae</taxon>
        <taxon>Rhizophagus</taxon>
    </lineage>
</organism>
<comment type="caution">
    <text evidence="2">The sequence shown here is derived from an EMBL/GenBank/DDBJ whole genome shotgun (WGS) entry which is preliminary data.</text>
</comment>
<proteinExistence type="predicted"/>
<evidence type="ECO:0000256" key="1">
    <source>
        <dbReference type="SAM" id="MobiDB-lite"/>
    </source>
</evidence>
<dbReference type="AlphaFoldDB" id="A0A2I1HG08"/>
<dbReference type="EMBL" id="LLXI01002714">
    <property type="protein sequence ID" value="PKY57817.1"/>
    <property type="molecule type" value="Genomic_DNA"/>
</dbReference>
<sequence>MSIDSKGGSRSMNKFKPPSPLPIPTPATTTPTSTSSTTAITTTTSSRKRKIDNIMKISLPLPHNSDLSLNILKVLE</sequence>
<name>A0A2I1HG08_9GLOM</name>
<feature type="region of interest" description="Disordered" evidence="1">
    <location>
        <begin position="1"/>
        <end position="48"/>
    </location>
</feature>
<accession>A0A2I1HG08</accession>
<feature type="compositionally biased region" description="Low complexity" evidence="1">
    <location>
        <begin position="26"/>
        <end position="45"/>
    </location>
</feature>
<evidence type="ECO:0000313" key="2">
    <source>
        <dbReference type="EMBL" id="PKY57817.1"/>
    </source>
</evidence>
<protein>
    <submittedName>
        <fullName evidence="2">Uncharacterized protein</fullName>
    </submittedName>
</protein>
<evidence type="ECO:0000313" key="3">
    <source>
        <dbReference type="Proteomes" id="UP000234323"/>
    </source>
</evidence>
<dbReference type="Proteomes" id="UP000234323">
    <property type="component" value="Unassembled WGS sequence"/>
</dbReference>
<reference evidence="2 3" key="1">
    <citation type="submission" date="2015-10" db="EMBL/GenBank/DDBJ databases">
        <title>Genome analyses suggest a sexual origin of heterokaryosis in a supposedly ancient asexual fungus.</title>
        <authorList>
            <person name="Ropars J."/>
            <person name="Sedzielewska K."/>
            <person name="Noel J."/>
            <person name="Charron P."/>
            <person name="Farinelli L."/>
            <person name="Marton T."/>
            <person name="Kruger M."/>
            <person name="Pelin A."/>
            <person name="Brachmann A."/>
            <person name="Corradi N."/>
        </authorList>
    </citation>
    <scope>NUCLEOTIDE SEQUENCE [LARGE SCALE GENOMIC DNA]</scope>
    <source>
        <strain evidence="2 3">A4</strain>
    </source>
</reference>